<dbReference type="GO" id="GO:0006303">
    <property type="term" value="P:double-strand break repair via nonhomologous end joining"/>
    <property type="evidence" value="ECO:0007669"/>
    <property type="project" value="TreeGrafter"/>
</dbReference>
<dbReference type="PANTHER" id="PTHR46060:SF2">
    <property type="entry name" value="HISTONE-LYSINE N-METHYLTRANSFERASE SETMAR"/>
    <property type="match status" value="1"/>
</dbReference>
<reference evidence="1 2" key="1">
    <citation type="journal article" date="2019" name="Commun. Biol.">
        <title>The bagworm genome reveals a unique fibroin gene that provides high tensile strength.</title>
        <authorList>
            <person name="Kono N."/>
            <person name="Nakamura H."/>
            <person name="Ohtoshi R."/>
            <person name="Tomita M."/>
            <person name="Numata K."/>
            <person name="Arakawa K."/>
        </authorList>
    </citation>
    <scope>NUCLEOTIDE SEQUENCE [LARGE SCALE GENOMIC DNA]</scope>
</reference>
<dbReference type="GO" id="GO:0031297">
    <property type="term" value="P:replication fork processing"/>
    <property type="evidence" value="ECO:0007669"/>
    <property type="project" value="TreeGrafter"/>
</dbReference>
<name>A0A4C1SMU2_EUMVA</name>
<dbReference type="GO" id="GO:0044547">
    <property type="term" value="F:DNA topoisomerase binding"/>
    <property type="evidence" value="ECO:0007669"/>
    <property type="project" value="TreeGrafter"/>
</dbReference>
<dbReference type="EMBL" id="BGZK01007165">
    <property type="protein sequence ID" value="GBP02617.1"/>
    <property type="molecule type" value="Genomic_DNA"/>
</dbReference>
<dbReference type="GO" id="GO:0005634">
    <property type="term" value="C:nucleus"/>
    <property type="evidence" value="ECO:0007669"/>
    <property type="project" value="TreeGrafter"/>
</dbReference>
<dbReference type="OrthoDB" id="616263at2759"/>
<proteinExistence type="predicted"/>
<dbReference type="STRING" id="151549.A0A4C1SMU2"/>
<dbReference type="AlphaFoldDB" id="A0A4C1SMU2"/>
<dbReference type="Proteomes" id="UP000299102">
    <property type="component" value="Unassembled WGS sequence"/>
</dbReference>
<comment type="caution">
    <text evidence="1">The sequence shown here is derived from an EMBL/GenBank/DDBJ whole genome shotgun (WGS) entry which is preliminary data.</text>
</comment>
<dbReference type="InterPro" id="IPR052709">
    <property type="entry name" value="Transposase-MT_Hybrid"/>
</dbReference>
<accession>A0A4C1SMU2</accession>
<dbReference type="InterPro" id="IPR036397">
    <property type="entry name" value="RNaseH_sf"/>
</dbReference>
<evidence type="ECO:0000313" key="1">
    <source>
        <dbReference type="EMBL" id="GBP02617.1"/>
    </source>
</evidence>
<dbReference type="GO" id="GO:0000014">
    <property type="term" value="F:single-stranded DNA endodeoxyribonuclease activity"/>
    <property type="evidence" value="ECO:0007669"/>
    <property type="project" value="TreeGrafter"/>
</dbReference>
<dbReference type="GO" id="GO:0000729">
    <property type="term" value="P:DNA double-strand break processing"/>
    <property type="evidence" value="ECO:0007669"/>
    <property type="project" value="TreeGrafter"/>
</dbReference>
<organism evidence="1 2">
    <name type="scientific">Eumeta variegata</name>
    <name type="common">Bagworm moth</name>
    <name type="synonym">Eumeta japonica</name>
    <dbReference type="NCBI Taxonomy" id="151549"/>
    <lineage>
        <taxon>Eukaryota</taxon>
        <taxon>Metazoa</taxon>
        <taxon>Ecdysozoa</taxon>
        <taxon>Arthropoda</taxon>
        <taxon>Hexapoda</taxon>
        <taxon>Insecta</taxon>
        <taxon>Pterygota</taxon>
        <taxon>Neoptera</taxon>
        <taxon>Endopterygota</taxon>
        <taxon>Lepidoptera</taxon>
        <taxon>Glossata</taxon>
        <taxon>Ditrysia</taxon>
        <taxon>Tineoidea</taxon>
        <taxon>Psychidae</taxon>
        <taxon>Oiketicinae</taxon>
        <taxon>Eumeta</taxon>
    </lineage>
</organism>
<dbReference type="GO" id="GO:0003690">
    <property type="term" value="F:double-stranded DNA binding"/>
    <property type="evidence" value="ECO:0007669"/>
    <property type="project" value="TreeGrafter"/>
</dbReference>
<evidence type="ECO:0000313" key="2">
    <source>
        <dbReference type="Proteomes" id="UP000299102"/>
    </source>
</evidence>
<keyword evidence="1" id="KW-0489">Methyltransferase</keyword>
<dbReference type="PANTHER" id="PTHR46060">
    <property type="entry name" value="MARINER MOS1 TRANSPOSASE-LIKE PROTEIN"/>
    <property type="match status" value="1"/>
</dbReference>
<dbReference type="GO" id="GO:0046975">
    <property type="term" value="F:histone H3K36 methyltransferase activity"/>
    <property type="evidence" value="ECO:0007669"/>
    <property type="project" value="TreeGrafter"/>
</dbReference>
<dbReference type="GO" id="GO:0003697">
    <property type="term" value="F:single-stranded DNA binding"/>
    <property type="evidence" value="ECO:0007669"/>
    <property type="project" value="TreeGrafter"/>
</dbReference>
<dbReference type="GO" id="GO:0035861">
    <property type="term" value="C:site of double-strand break"/>
    <property type="evidence" value="ECO:0007669"/>
    <property type="project" value="TreeGrafter"/>
</dbReference>
<gene>
    <name evidence="1" type="primary">SETMAR</name>
    <name evidence="1" type="ORF">EVAR_73644_1</name>
</gene>
<protein>
    <submittedName>
        <fullName evidence="1">Histone-lysine N-methyltransferase SETMAR</fullName>
    </submittedName>
</protein>
<dbReference type="GO" id="GO:0042800">
    <property type="term" value="F:histone H3K4 methyltransferase activity"/>
    <property type="evidence" value="ECO:0007669"/>
    <property type="project" value="TreeGrafter"/>
</dbReference>
<keyword evidence="1" id="KW-0808">Transferase</keyword>
<dbReference type="GO" id="GO:0015074">
    <property type="term" value="P:DNA integration"/>
    <property type="evidence" value="ECO:0007669"/>
    <property type="project" value="TreeGrafter"/>
</dbReference>
<keyword evidence="2" id="KW-1185">Reference proteome</keyword>
<dbReference type="GO" id="GO:0044774">
    <property type="term" value="P:mitotic DNA integrity checkpoint signaling"/>
    <property type="evidence" value="ECO:0007669"/>
    <property type="project" value="TreeGrafter"/>
</dbReference>
<dbReference type="GO" id="GO:0032259">
    <property type="term" value="P:methylation"/>
    <property type="evidence" value="ECO:0007669"/>
    <property type="project" value="UniProtKB-KW"/>
</dbReference>
<dbReference type="GO" id="GO:0000793">
    <property type="term" value="C:condensed chromosome"/>
    <property type="evidence" value="ECO:0007669"/>
    <property type="project" value="TreeGrafter"/>
</dbReference>
<dbReference type="Gene3D" id="3.30.420.10">
    <property type="entry name" value="Ribonuclease H-like superfamily/Ribonuclease H"/>
    <property type="match status" value="1"/>
</dbReference>
<sequence length="59" mass="7067">MMRLKQDTEQDWPELINRQDVIFHHDDARPHTSLAIQQMLKKFGWEPLMHPLYSPDLAP</sequence>